<organism evidence="4">
    <name type="scientific">Gongylonema pulchrum</name>
    <dbReference type="NCBI Taxonomy" id="637853"/>
    <lineage>
        <taxon>Eukaryota</taxon>
        <taxon>Metazoa</taxon>
        <taxon>Ecdysozoa</taxon>
        <taxon>Nematoda</taxon>
        <taxon>Chromadorea</taxon>
        <taxon>Rhabditida</taxon>
        <taxon>Spirurina</taxon>
        <taxon>Spiruromorpha</taxon>
        <taxon>Spiruroidea</taxon>
        <taxon>Gongylonematidae</taxon>
        <taxon>Gongylonema</taxon>
    </lineage>
</organism>
<dbReference type="AlphaFoldDB" id="A0A183EG46"/>
<proteinExistence type="predicted"/>
<dbReference type="WBParaSite" id="GPUH_0001996201-mRNA-1">
    <property type="protein sequence ID" value="GPUH_0001996201-mRNA-1"/>
    <property type="gene ID" value="GPUH_0001996201"/>
</dbReference>
<reference evidence="4" key="1">
    <citation type="submission" date="2016-06" db="UniProtKB">
        <authorList>
            <consortium name="WormBaseParasite"/>
        </authorList>
    </citation>
    <scope>IDENTIFICATION</scope>
</reference>
<dbReference type="PANTHER" id="PTHR44099:SF4">
    <property type="entry name" value="RABCONNECTIN-3B, ISOFORM A"/>
    <property type="match status" value="1"/>
</dbReference>
<evidence type="ECO:0000313" key="3">
    <source>
        <dbReference type="Proteomes" id="UP000271098"/>
    </source>
</evidence>
<dbReference type="OrthoDB" id="338622at2759"/>
<reference evidence="2 3" key="2">
    <citation type="submission" date="2018-11" db="EMBL/GenBank/DDBJ databases">
        <authorList>
            <consortium name="Pathogen Informatics"/>
        </authorList>
    </citation>
    <scope>NUCLEOTIDE SEQUENCE [LARGE SCALE GENOMIC DNA]</scope>
</reference>
<sequence>MTASSDDDTDINLGQNTRMHVYAFTMRLQDSPVYETESKNVETNEVCSMSWHRSSPSMLLVFTANSWQIFELSDLNRLVTYYSDVQICDGKLLSGERAAVCRADGTIYIYQLHHPVDLLTKPTIGAVGDPSLLVILQGSVNENPWPSHTLFCMLELEKYYSVCCIDSENSINLWEFDEISRDHSQNKVLLQQPKLRTSMEEQWQMIKHSPPPICDFKLSCRRLCGHRSAVTCFLYPHEEHSRYDRQVLVSGANDFSVITWNLNTGSILYRFCVQGGPILRMLIPPENCSPRILHTICSVAGDNSVALLSLKEKRCLLLASRQLFPIVDIKWRPLDDFMLLKCEDESVYIWQMDTASLERIVNGQASEEILLACDGVTEVDDEAGASQAVQMFRALKNKNIAAMKQIATGGRVGKVTSTTEKAVELPPPMNIQAINKKPDSPHLVFFNIDSLIAGLLSIENELTSGETMENKSLSTILMGKQQPEPRSAAVPKVAWQTGSNHYLDVAKLCM</sequence>
<gene>
    <name evidence="2" type="ORF">GPUH_LOCUS19937</name>
</gene>
<dbReference type="Gene3D" id="2.130.10.10">
    <property type="entry name" value="YVTN repeat-like/Quinoprotein amine dehydrogenase"/>
    <property type="match status" value="1"/>
</dbReference>
<dbReference type="PROSITE" id="PS50082">
    <property type="entry name" value="WD_REPEATS_2"/>
    <property type="match status" value="1"/>
</dbReference>
<accession>A0A183EG46</accession>
<evidence type="ECO:0000256" key="1">
    <source>
        <dbReference type="PROSITE-ProRule" id="PRU00221"/>
    </source>
</evidence>
<dbReference type="InterPro" id="IPR001680">
    <property type="entry name" value="WD40_rpt"/>
</dbReference>
<name>A0A183EG46_9BILA</name>
<dbReference type="PANTHER" id="PTHR44099">
    <property type="entry name" value="RABCONNECTIN-3B, ISOFORM A"/>
    <property type="match status" value="1"/>
</dbReference>
<evidence type="ECO:0000313" key="4">
    <source>
        <dbReference type="WBParaSite" id="GPUH_0001996201-mRNA-1"/>
    </source>
</evidence>
<dbReference type="InterPro" id="IPR015943">
    <property type="entry name" value="WD40/YVTN_repeat-like_dom_sf"/>
</dbReference>
<dbReference type="SUPFAM" id="SSF50978">
    <property type="entry name" value="WD40 repeat-like"/>
    <property type="match status" value="1"/>
</dbReference>
<keyword evidence="1" id="KW-0853">WD repeat</keyword>
<protein>
    <submittedName>
        <fullName evidence="4">WD_REPEATS_REGION domain-containing protein</fullName>
    </submittedName>
</protein>
<evidence type="ECO:0000313" key="2">
    <source>
        <dbReference type="EMBL" id="VDN34939.1"/>
    </source>
</evidence>
<dbReference type="InterPro" id="IPR049916">
    <property type="entry name" value="WDR72-like"/>
</dbReference>
<keyword evidence="3" id="KW-1185">Reference proteome</keyword>
<dbReference type="Proteomes" id="UP000271098">
    <property type="component" value="Unassembled WGS sequence"/>
</dbReference>
<dbReference type="GO" id="GO:0005737">
    <property type="term" value="C:cytoplasm"/>
    <property type="evidence" value="ECO:0007669"/>
    <property type="project" value="TreeGrafter"/>
</dbReference>
<feature type="repeat" description="WD" evidence="1">
    <location>
        <begin position="223"/>
        <end position="270"/>
    </location>
</feature>
<dbReference type="InterPro" id="IPR036322">
    <property type="entry name" value="WD40_repeat_dom_sf"/>
</dbReference>
<dbReference type="EMBL" id="UYRT01089456">
    <property type="protein sequence ID" value="VDN34939.1"/>
    <property type="molecule type" value="Genomic_DNA"/>
</dbReference>